<keyword evidence="2" id="KW-0560">Oxidoreductase</keyword>
<name>A0ABT7UDW7_9FIRM</name>
<dbReference type="GO" id="GO:0016491">
    <property type="term" value="F:oxidoreductase activity"/>
    <property type="evidence" value="ECO:0007669"/>
    <property type="project" value="UniProtKB-KW"/>
</dbReference>
<keyword evidence="3" id="KW-1185">Reference proteome</keyword>
<accession>A0ABT7UDW7</accession>
<dbReference type="Gene3D" id="3.40.50.720">
    <property type="entry name" value="NAD(P)-binding Rossmann-like Domain"/>
    <property type="match status" value="1"/>
</dbReference>
<dbReference type="InterPro" id="IPR036291">
    <property type="entry name" value="NAD(P)-bd_dom_sf"/>
</dbReference>
<dbReference type="Proteomes" id="UP001529340">
    <property type="component" value="Unassembled WGS sequence"/>
</dbReference>
<dbReference type="CDD" id="cd05233">
    <property type="entry name" value="SDR_c"/>
    <property type="match status" value="1"/>
</dbReference>
<organism evidence="2 3">
    <name type="scientific">Amedibacillus dolichus</name>
    <dbReference type="NCBI Taxonomy" id="31971"/>
    <lineage>
        <taxon>Bacteria</taxon>
        <taxon>Bacillati</taxon>
        <taxon>Bacillota</taxon>
        <taxon>Erysipelotrichia</taxon>
        <taxon>Erysipelotrichales</taxon>
        <taxon>Erysipelotrichaceae</taxon>
        <taxon>Amedibacillus</taxon>
    </lineage>
</organism>
<reference evidence="2" key="2">
    <citation type="submission" date="2023-06" db="EMBL/GenBank/DDBJ databases">
        <authorList>
            <person name="Zeman M."/>
            <person name="Kubasova T."/>
            <person name="Jahodarova E."/>
            <person name="Nykrynova M."/>
            <person name="Rychlik I."/>
        </authorList>
    </citation>
    <scope>NUCLEOTIDE SEQUENCE</scope>
    <source>
        <strain evidence="2">ET39</strain>
    </source>
</reference>
<dbReference type="PRINTS" id="PR00081">
    <property type="entry name" value="GDHRDH"/>
</dbReference>
<dbReference type="Pfam" id="PF13561">
    <property type="entry name" value="adh_short_C2"/>
    <property type="match status" value="1"/>
</dbReference>
<sequence length="240" mass="25628">MTGGSSGIGRAISERFAKEGARVIIVGRNEQALQQSASVSERICYVTGDLTQEETIQKIFALVDEQMQGQLDILVNNVGWCPVQPITELTIADYDRAFSLDVRALVNMTIHALPYLIKSKGSILNLSSVGATHRAANLSMYVGAKAAVENFTRVWAIELASKGVRVNAIAPGAIRTNIWNVTDLSPEAAKKHEEGIAERIPFQRFGDPAEVANVALILASAQASYVSGAIYAVDGAQGAA</sequence>
<dbReference type="PRINTS" id="PR00080">
    <property type="entry name" value="SDRFAMILY"/>
</dbReference>
<comment type="caution">
    <text evidence="2">The sequence shown here is derived from an EMBL/GenBank/DDBJ whole genome shotgun (WGS) entry which is preliminary data.</text>
</comment>
<dbReference type="SUPFAM" id="SSF51735">
    <property type="entry name" value="NAD(P)-binding Rossmann-fold domains"/>
    <property type="match status" value="1"/>
</dbReference>
<dbReference type="EC" id="1.-.-.-" evidence="2"/>
<evidence type="ECO:0000313" key="3">
    <source>
        <dbReference type="Proteomes" id="UP001529340"/>
    </source>
</evidence>
<evidence type="ECO:0000313" key="2">
    <source>
        <dbReference type="EMBL" id="MDM8157818.1"/>
    </source>
</evidence>
<evidence type="ECO:0000256" key="1">
    <source>
        <dbReference type="ARBA" id="ARBA00006484"/>
    </source>
</evidence>
<proteinExistence type="inferred from homology"/>
<dbReference type="PROSITE" id="PS00061">
    <property type="entry name" value="ADH_SHORT"/>
    <property type="match status" value="1"/>
</dbReference>
<dbReference type="PANTHER" id="PTHR43975">
    <property type="entry name" value="ZGC:101858"/>
    <property type="match status" value="1"/>
</dbReference>
<gene>
    <name evidence="2" type="ORF">QUV96_09230</name>
</gene>
<dbReference type="EMBL" id="JAUDCG010000046">
    <property type="protein sequence ID" value="MDM8157818.1"/>
    <property type="molecule type" value="Genomic_DNA"/>
</dbReference>
<dbReference type="InterPro" id="IPR002347">
    <property type="entry name" value="SDR_fam"/>
</dbReference>
<reference evidence="2" key="1">
    <citation type="submission" date="2023-06" db="EMBL/GenBank/DDBJ databases">
        <title>Identification and characterization of horizontal gene transfer across gut microbiota members of farm animals based on homology search.</title>
        <authorList>
            <person name="Schwarzerova J."/>
            <person name="Nykrynova M."/>
            <person name="Jureckova K."/>
            <person name="Cejkova D."/>
            <person name="Rychlik I."/>
        </authorList>
    </citation>
    <scope>NUCLEOTIDE SEQUENCE</scope>
    <source>
        <strain evidence="2">ET39</strain>
    </source>
</reference>
<dbReference type="InterPro" id="IPR020904">
    <property type="entry name" value="Sc_DH/Rdtase_CS"/>
</dbReference>
<protein>
    <submittedName>
        <fullName evidence="2">SDR family oxidoreductase</fullName>
        <ecNumber evidence="2">1.-.-.-</ecNumber>
    </submittedName>
</protein>
<comment type="similarity">
    <text evidence="1">Belongs to the short-chain dehydrogenases/reductases (SDR) family.</text>
</comment>
<dbReference type="PANTHER" id="PTHR43975:SF2">
    <property type="entry name" value="EG:BACR7A4.14 PROTEIN-RELATED"/>
    <property type="match status" value="1"/>
</dbReference>